<dbReference type="OrthoDB" id="9802114at2"/>
<dbReference type="Gene3D" id="3.10.580.10">
    <property type="entry name" value="CBS-domain"/>
    <property type="match status" value="1"/>
</dbReference>
<sequence>MRAGDVMTRDVVTVRPDAMIREAAQMMDDLNVGALPVCDGRRLVGIITDRDIVVRSTADGMRPDATPVHVVMTGEVCWCVEDDPVEKIEGEMARRQIRRMPVVDQDKRLVGMIALGDLATDRAPGAGDALRRISEPSEPDRSRRASRQGDGDAPWPAYGDGGRGPRQ</sequence>
<gene>
    <name evidence="5" type="ORF">RSO01_79890</name>
</gene>
<dbReference type="PROSITE" id="PS51371">
    <property type="entry name" value="CBS"/>
    <property type="match status" value="2"/>
</dbReference>
<proteinExistence type="predicted"/>
<dbReference type="PANTHER" id="PTHR43080:SF2">
    <property type="entry name" value="CBS DOMAIN-CONTAINING PROTEIN"/>
    <property type="match status" value="1"/>
</dbReference>
<dbReference type="CDD" id="cd04622">
    <property type="entry name" value="CBS_pair_HRP1_like"/>
    <property type="match status" value="1"/>
</dbReference>
<dbReference type="InterPro" id="IPR046342">
    <property type="entry name" value="CBS_dom_sf"/>
</dbReference>
<feature type="compositionally biased region" description="Basic and acidic residues" evidence="3">
    <location>
        <begin position="129"/>
        <end position="150"/>
    </location>
</feature>
<dbReference type="Pfam" id="PF00571">
    <property type="entry name" value="CBS"/>
    <property type="match status" value="2"/>
</dbReference>
<evidence type="ECO:0000313" key="5">
    <source>
        <dbReference type="EMBL" id="GEP60823.1"/>
    </source>
</evidence>
<dbReference type="AlphaFoldDB" id="A0A512NPF4"/>
<organism evidence="5 6">
    <name type="scientific">Reyranella soli</name>
    <dbReference type="NCBI Taxonomy" id="1230389"/>
    <lineage>
        <taxon>Bacteria</taxon>
        <taxon>Pseudomonadati</taxon>
        <taxon>Pseudomonadota</taxon>
        <taxon>Alphaproteobacteria</taxon>
        <taxon>Hyphomicrobiales</taxon>
        <taxon>Reyranellaceae</taxon>
        <taxon>Reyranella</taxon>
    </lineage>
</organism>
<protein>
    <submittedName>
        <fullName evidence="5">CBS domain-containing protein</fullName>
    </submittedName>
</protein>
<dbReference type="InterPro" id="IPR051257">
    <property type="entry name" value="Diverse_CBS-Domain"/>
</dbReference>
<dbReference type="Proteomes" id="UP000321058">
    <property type="component" value="Unassembled WGS sequence"/>
</dbReference>
<accession>A0A512NPF4</accession>
<reference evidence="5 6" key="1">
    <citation type="submission" date="2019-07" db="EMBL/GenBank/DDBJ databases">
        <title>Whole genome shotgun sequence of Reyranella soli NBRC 108950.</title>
        <authorList>
            <person name="Hosoyama A."/>
            <person name="Uohara A."/>
            <person name="Ohji S."/>
            <person name="Ichikawa N."/>
        </authorList>
    </citation>
    <scope>NUCLEOTIDE SEQUENCE [LARGE SCALE GENOMIC DNA]</scope>
    <source>
        <strain evidence="5 6">NBRC 108950</strain>
    </source>
</reference>
<comment type="caution">
    <text evidence="5">The sequence shown here is derived from an EMBL/GenBank/DDBJ whole genome shotgun (WGS) entry which is preliminary data.</text>
</comment>
<keyword evidence="6" id="KW-1185">Reference proteome</keyword>
<evidence type="ECO:0000313" key="6">
    <source>
        <dbReference type="Proteomes" id="UP000321058"/>
    </source>
</evidence>
<feature type="region of interest" description="Disordered" evidence="3">
    <location>
        <begin position="121"/>
        <end position="167"/>
    </location>
</feature>
<dbReference type="InterPro" id="IPR000644">
    <property type="entry name" value="CBS_dom"/>
</dbReference>
<dbReference type="SMART" id="SM00116">
    <property type="entry name" value="CBS"/>
    <property type="match status" value="2"/>
</dbReference>
<dbReference type="PANTHER" id="PTHR43080">
    <property type="entry name" value="CBS DOMAIN-CONTAINING PROTEIN CBSX3, MITOCHONDRIAL"/>
    <property type="match status" value="1"/>
</dbReference>
<evidence type="ECO:0000259" key="4">
    <source>
        <dbReference type="PROSITE" id="PS51371"/>
    </source>
</evidence>
<feature type="domain" description="CBS" evidence="4">
    <location>
        <begin position="7"/>
        <end position="65"/>
    </location>
</feature>
<feature type="domain" description="CBS" evidence="4">
    <location>
        <begin position="72"/>
        <end position="130"/>
    </location>
</feature>
<keyword evidence="1 2" id="KW-0129">CBS domain</keyword>
<dbReference type="EMBL" id="BKAJ01000184">
    <property type="protein sequence ID" value="GEP60823.1"/>
    <property type="molecule type" value="Genomic_DNA"/>
</dbReference>
<dbReference type="SUPFAM" id="SSF54631">
    <property type="entry name" value="CBS-domain pair"/>
    <property type="match status" value="1"/>
</dbReference>
<evidence type="ECO:0000256" key="2">
    <source>
        <dbReference type="PROSITE-ProRule" id="PRU00703"/>
    </source>
</evidence>
<dbReference type="RefSeq" id="WP_147156153.1">
    <property type="nucleotide sequence ID" value="NZ_BKAJ01000184.1"/>
</dbReference>
<name>A0A512NPF4_9HYPH</name>
<evidence type="ECO:0000256" key="3">
    <source>
        <dbReference type="SAM" id="MobiDB-lite"/>
    </source>
</evidence>
<evidence type="ECO:0000256" key="1">
    <source>
        <dbReference type="ARBA" id="ARBA00023122"/>
    </source>
</evidence>